<dbReference type="GO" id="GO:0008270">
    <property type="term" value="F:zinc ion binding"/>
    <property type="evidence" value="ECO:0007669"/>
    <property type="project" value="InterPro"/>
</dbReference>
<dbReference type="PANTHER" id="PTHR11943:SF1">
    <property type="entry name" value="GALACTOSE-1-PHOSPHATE URIDYLYLTRANSFERASE"/>
    <property type="match status" value="1"/>
</dbReference>
<name>W7YAE8_9BACT</name>
<reference evidence="18 19" key="1">
    <citation type="journal article" date="2014" name="Genome Announc.">
        <title>Draft Genome Sequence of Cytophaga fermentans JCM 21142T, a Facultative Anaerobe Isolated from Marine Mud.</title>
        <authorList>
            <person name="Starns D."/>
            <person name="Oshima K."/>
            <person name="Suda W."/>
            <person name="Iino T."/>
            <person name="Yuki M."/>
            <person name="Inoue J."/>
            <person name="Kitamura K."/>
            <person name="Iida T."/>
            <person name="Darby A."/>
            <person name="Hattori M."/>
            <person name="Ohkuma M."/>
        </authorList>
    </citation>
    <scope>NUCLEOTIDE SEQUENCE [LARGE SCALE GENOMIC DNA]</scope>
    <source>
        <strain evidence="18 19">JCM 21142</strain>
    </source>
</reference>
<protein>
    <recommendedName>
        <fullName evidence="5 12">Galactose-1-phosphate uridylyltransferase</fullName>
        <ecNumber evidence="4 12">2.7.7.12</ecNumber>
    </recommendedName>
</protein>
<dbReference type="eggNOG" id="COG1085">
    <property type="taxonomic scope" value="Bacteria"/>
</dbReference>
<feature type="binding site" evidence="14">
    <location>
        <position position="114"/>
    </location>
    <ligand>
        <name>Zn(2+)</name>
        <dbReference type="ChEBI" id="CHEBI:29105"/>
    </ligand>
</feature>
<proteinExistence type="inferred from homology"/>
<dbReference type="Pfam" id="PF02744">
    <property type="entry name" value="GalP_UDP_tr_C"/>
    <property type="match status" value="1"/>
</dbReference>
<feature type="binding site" evidence="14">
    <location>
        <position position="165"/>
    </location>
    <ligand>
        <name>Zn(2+)</name>
        <dbReference type="ChEBI" id="CHEBI:29105"/>
    </ligand>
</feature>
<comment type="cofactor">
    <cofactor evidence="14">
        <name>Zn(2+)</name>
        <dbReference type="ChEBI" id="CHEBI:29105"/>
    </cofactor>
    <text evidence="14">Binds 1 zinc ion per subunit.</text>
</comment>
<dbReference type="NCBIfam" id="TIGR00209">
    <property type="entry name" value="galT_1"/>
    <property type="match status" value="1"/>
</dbReference>
<evidence type="ECO:0000259" key="17">
    <source>
        <dbReference type="Pfam" id="PF02744"/>
    </source>
</evidence>
<keyword evidence="8 14" id="KW-0479">Metal-binding</keyword>
<feature type="active site" description="Tele-UMP-histidine intermediate" evidence="13">
    <location>
        <position position="167"/>
    </location>
</feature>
<evidence type="ECO:0000256" key="14">
    <source>
        <dbReference type="PIRSR" id="PIRSR000808-3"/>
    </source>
</evidence>
<evidence type="ECO:0000256" key="2">
    <source>
        <dbReference type="ARBA" id="ARBA00004947"/>
    </source>
</evidence>
<dbReference type="FunFam" id="3.30.428.10:FF:000002">
    <property type="entry name" value="Galactose-1-phosphate uridylyltransferase"/>
    <property type="match status" value="1"/>
</dbReference>
<keyword evidence="7 15" id="KW-0548">Nucleotidyltransferase</keyword>
<feature type="domain" description="Galactose-1-phosphate uridyl transferase C-terminal" evidence="17">
    <location>
        <begin position="186"/>
        <end position="346"/>
    </location>
</feature>
<evidence type="ECO:0000256" key="1">
    <source>
        <dbReference type="ARBA" id="ARBA00001107"/>
    </source>
</evidence>
<evidence type="ECO:0000256" key="5">
    <source>
        <dbReference type="ARBA" id="ARBA00016340"/>
    </source>
</evidence>
<dbReference type="InterPro" id="IPR005849">
    <property type="entry name" value="GalP_Utransf_N"/>
</dbReference>
<dbReference type="InterPro" id="IPR019779">
    <property type="entry name" value="GalP_UDPtransf1_His-AS"/>
</dbReference>
<evidence type="ECO:0000256" key="8">
    <source>
        <dbReference type="ARBA" id="ARBA00022723"/>
    </source>
</evidence>
<evidence type="ECO:0000259" key="16">
    <source>
        <dbReference type="Pfam" id="PF01087"/>
    </source>
</evidence>
<comment type="catalytic activity">
    <reaction evidence="1 15">
        <text>alpha-D-galactose 1-phosphate + UDP-alpha-D-glucose = alpha-D-glucose 1-phosphate + UDP-alpha-D-galactose</text>
        <dbReference type="Rhea" id="RHEA:13989"/>
        <dbReference type="ChEBI" id="CHEBI:58336"/>
        <dbReference type="ChEBI" id="CHEBI:58601"/>
        <dbReference type="ChEBI" id="CHEBI:58885"/>
        <dbReference type="ChEBI" id="CHEBI:66914"/>
        <dbReference type="EC" id="2.7.7.12"/>
    </reaction>
</comment>
<evidence type="ECO:0000256" key="7">
    <source>
        <dbReference type="ARBA" id="ARBA00022695"/>
    </source>
</evidence>
<dbReference type="PANTHER" id="PTHR11943">
    <property type="entry name" value="GALACTOSE-1-PHOSPHATE URIDYLYLTRANSFERASE"/>
    <property type="match status" value="1"/>
</dbReference>
<dbReference type="EC" id="2.7.7.12" evidence="4 12"/>
<comment type="similarity">
    <text evidence="3 15">Belongs to the galactose-1-phosphate uridylyltransferase type 1 family.</text>
</comment>
<evidence type="ECO:0000313" key="19">
    <source>
        <dbReference type="Proteomes" id="UP000019402"/>
    </source>
</evidence>
<comment type="pathway">
    <text evidence="2 15">Carbohydrate metabolism; galactose metabolism.</text>
</comment>
<dbReference type="Gene3D" id="3.30.428.10">
    <property type="entry name" value="HIT-like"/>
    <property type="match status" value="2"/>
</dbReference>
<evidence type="ECO:0000256" key="13">
    <source>
        <dbReference type="PIRSR" id="PIRSR000808-1"/>
    </source>
</evidence>
<dbReference type="PROSITE" id="PS00117">
    <property type="entry name" value="GAL_P_UDP_TRANSF_I"/>
    <property type="match status" value="1"/>
</dbReference>
<evidence type="ECO:0000256" key="11">
    <source>
        <dbReference type="ARBA" id="ARBA00023277"/>
    </source>
</evidence>
<feature type="binding site" evidence="14">
    <location>
        <position position="52"/>
    </location>
    <ligand>
        <name>Zn(2+)</name>
        <dbReference type="ChEBI" id="CHEBI:29105"/>
    </ligand>
</feature>
<keyword evidence="19" id="KW-1185">Reference proteome</keyword>
<dbReference type="InterPro" id="IPR005850">
    <property type="entry name" value="GalP_Utransf_C"/>
</dbReference>
<evidence type="ECO:0000256" key="6">
    <source>
        <dbReference type="ARBA" id="ARBA00022679"/>
    </source>
</evidence>
<dbReference type="STRING" id="869213.GCA_000517085_02096"/>
<dbReference type="Proteomes" id="UP000019402">
    <property type="component" value="Unassembled WGS sequence"/>
</dbReference>
<dbReference type="FunFam" id="3.30.428.10:FF:000001">
    <property type="entry name" value="Galactose-1-phosphate uridylyltransferase"/>
    <property type="match status" value="1"/>
</dbReference>
<dbReference type="SUPFAM" id="SSF54197">
    <property type="entry name" value="HIT-like"/>
    <property type="match status" value="2"/>
</dbReference>
<dbReference type="Pfam" id="PF01087">
    <property type="entry name" value="GalP_UDP_transf"/>
    <property type="match status" value="1"/>
</dbReference>
<keyword evidence="9 14" id="KW-0862">Zinc</keyword>
<dbReference type="CDD" id="cd00608">
    <property type="entry name" value="GalT"/>
    <property type="match status" value="1"/>
</dbReference>
<dbReference type="GO" id="GO:0008108">
    <property type="term" value="F:UDP-glucose:hexose-1-phosphate uridylyltransferase activity"/>
    <property type="evidence" value="ECO:0007669"/>
    <property type="project" value="UniProtKB-UniRule"/>
</dbReference>
<evidence type="ECO:0000313" key="18">
    <source>
        <dbReference type="EMBL" id="GAF05312.1"/>
    </source>
</evidence>
<keyword evidence="11 15" id="KW-0119">Carbohydrate metabolism</keyword>
<dbReference type="EMBL" id="BAMD01000078">
    <property type="protein sequence ID" value="GAF05312.1"/>
    <property type="molecule type" value="Genomic_DNA"/>
</dbReference>
<evidence type="ECO:0000256" key="12">
    <source>
        <dbReference type="NCBIfam" id="TIGR00209"/>
    </source>
</evidence>
<dbReference type="AlphaFoldDB" id="W7YAE8"/>
<dbReference type="OrthoDB" id="9769064at2"/>
<dbReference type="UniPathway" id="UPA00214"/>
<keyword evidence="6 15" id="KW-0808">Transferase</keyword>
<gene>
    <name evidence="18" type="ORF">JCM21142_104041</name>
</gene>
<sequence>MAQFNMEDHPHKRLNVLTGEWVLVSPHRAKRPWQGQVEKVSEEKRPEYDPKCYLCPGNERIGGHMNPSYTEPYVFVNDFSALLSDTPEGGVDEGLFQARSESGICKVICFSPRHDLTVPEMEVSEIKKVVDLWAQEYKSIGENDFVNYVQIFENKGSVMGCSNPHPHGQIWSNSTIPNEPAKKQVKMKEYFQKNGKSLLGDYLAAELEKKERILFENEHFVGLVPYWAVWPFEAMIVSKRHVSNLTELTEEEKEAFASAYKELTVMYDNLFEVSFPYSAGIHQAPTDGEDHPEWHLHMSFYPPLLRSATVKKFMVGYEMLGTPQRDITAETSAKRLRDLSKVHYKHR</sequence>
<dbReference type="NCBIfam" id="NF008724">
    <property type="entry name" value="PRK11720.1"/>
    <property type="match status" value="1"/>
</dbReference>
<keyword evidence="10 15" id="KW-0299">Galactose metabolism</keyword>
<dbReference type="GO" id="GO:0033499">
    <property type="term" value="P:galactose catabolic process via UDP-galactose, Leloir pathway"/>
    <property type="evidence" value="ECO:0007669"/>
    <property type="project" value="TreeGrafter"/>
</dbReference>
<dbReference type="RefSeq" id="WP_027471760.1">
    <property type="nucleotide sequence ID" value="NZ_BAMD01000078.1"/>
</dbReference>
<dbReference type="GO" id="GO:0005737">
    <property type="term" value="C:cytoplasm"/>
    <property type="evidence" value="ECO:0007669"/>
    <property type="project" value="TreeGrafter"/>
</dbReference>
<dbReference type="InterPro" id="IPR036265">
    <property type="entry name" value="HIT-like_sf"/>
</dbReference>
<evidence type="ECO:0000256" key="4">
    <source>
        <dbReference type="ARBA" id="ARBA00012384"/>
    </source>
</evidence>
<dbReference type="PIRSF" id="PIRSF000808">
    <property type="entry name" value="GalT"/>
    <property type="match status" value="1"/>
</dbReference>
<evidence type="ECO:0000256" key="15">
    <source>
        <dbReference type="RuleBase" id="RU000506"/>
    </source>
</evidence>
<comment type="caution">
    <text evidence="18">The sequence shown here is derived from an EMBL/GenBank/DDBJ whole genome shotgun (WGS) entry which is preliminary data.</text>
</comment>
<evidence type="ECO:0000256" key="3">
    <source>
        <dbReference type="ARBA" id="ARBA00010951"/>
    </source>
</evidence>
<feature type="binding site" evidence="14">
    <location>
        <position position="55"/>
    </location>
    <ligand>
        <name>Zn(2+)</name>
        <dbReference type="ChEBI" id="CHEBI:29105"/>
    </ligand>
</feature>
<evidence type="ECO:0000256" key="9">
    <source>
        <dbReference type="ARBA" id="ARBA00022833"/>
    </source>
</evidence>
<evidence type="ECO:0000256" key="10">
    <source>
        <dbReference type="ARBA" id="ARBA00023144"/>
    </source>
</evidence>
<organism evidence="18 19">
    <name type="scientific">Saccharicrinis fermentans DSM 9555 = JCM 21142</name>
    <dbReference type="NCBI Taxonomy" id="869213"/>
    <lineage>
        <taxon>Bacteria</taxon>
        <taxon>Pseudomonadati</taxon>
        <taxon>Bacteroidota</taxon>
        <taxon>Bacteroidia</taxon>
        <taxon>Marinilabiliales</taxon>
        <taxon>Marinilabiliaceae</taxon>
        <taxon>Saccharicrinis</taxon>
    </lineage>
</organism>
<feature type="domain" description="Galactose-1-phosphate uridyl transferase N-terminal" evidence="16">
    <location>
        <begin position="3"/>
        <end position="177"/>
    </location>
</feature>
<dbReference type="InterPro" id="IPR001937">
    <property type="entry name" value="GalP_UDPtransf1"/>
</dbReference>
<accession>W7YAE8</accession>